<comment type="similarity">
    <text evidence="3">Belongs to the CDP-alcohol phosphatidyltransferase class-I family.</text>
</comment>
<dbReference type="Proteomes" id="UP000886251">
    <property type="component" value="Unassembled WGS sequence"/>
</dbReference>
<keyword evidence="7 14" id="KW-0812">Transmembrane</keyword>
<feature type="transmembrane region" description="Helical" evidence="14">
    <location>
        <begin position="6"/>
        <end position="26"/>
    </location>
</feature>
<dbReference type="PANTHER" id="PTHR14269:SF11">
    <property type="entry name" value="CDP-DIACYLGLYCEROL--GLYCEROL-3-PHOSPHATE 3-PHOSPHATIDYLTRANSFERASE"/>
    <property type="match status" value="1"/>
</dbReference>
<evidence type="ECO:0000256" key="7">
    <source>
        <dbReference type="ARBA" id="ARBA00022692"/>
    </source>
</evidence>
<evidence type="ECO:0000256" key="4">
    <source>
        <dbReference type="ARBA" id="ARBA00013170"/>
    </source>
</evidence>
<comment type="caution">
    <text evidence="15">The sequence shown here is derived from an EMBL/GenBank/DDBJ whole genome shotgun (WGS) entry which is preliminary data.</text>
</comment>
<evidence type="ECO:0000256" key="12">
    <source>
        <dbReference type="ARBA" id="ARBA00023264"/>
    </source>
</evidence>
<dbReference type="InterPro" id="IPR000462">
    <property type="entry name" value="CDP-OH_P_trans"/>
</dbReference>
<dbReference type="AlphaFoldDB" id="A0A831W572"/>
<name>A0A831W572_9GAMM</name>
<evidence type="ECO:0000256" key="3">
    <source>
        <dbReference type="ARBA" id="ARBA00010441"/>
    </source>
</evidence>
<protein>
    <recommendedName>
        <fullName evidence="5">CDP-diacylglycerol--glycerol-3-phosphate 3-phosphatidyltransferase</fullName>
        <ecNumber evidence="4">2.7.8.5</ecNumber>
    </recommendedName>
</protein>
<keyword evidence="10 14" id="KW-0472">Membrane</keyword>
<evidence type="ECO:0000256" key="5">
    <source>
        <dbReference type="ARBA" id="ARBA00014944"/>
    </source>
</evidence>
<dbReference type="InterPro" id="IPR043130">
    <property type="entry name" value="CDP-OH_PTrfase_TM_dom"/>
</dbReference>
<feature type="transmembrane region" description="Helical" evidence="14">
    <location>
        <begin position="121"/>
        <end position="139"/>
    </location>
</feature>
<feature type="transmembrane region" description="Helical" evidence="14">
    <location>
        <begin position="71"/>
        <end position="100"/>
    </location>
</feature>
<organism evidence="15">
    <name type="scientific">Sedimenticola thiotaurini</name>
    <dbReference type="NCBI Taxonomy" id="1543721"/>
    <lineage>
        <taxon>Bacteria</taxon>
        <taxon>Pseudomonadati</taxon>
        <taxon>Pseudomonadota</taxon>
        <taxon>Gammaproteobacteria</taxon>
        <taxon>Chromatiales</taxon>
        <taxon>Sedimenticolaceae</taxon>
        <taxon>Sedimenticola</taxon>
    </lineage>
</organism>
<evidence type="ECO:0000256" key="14">
    <source>
        <dbReference type="SAM" id="Phobius"/>
    </source>
</evidence>
<accession>A0A831W572</accession>
<evidence type="ECO:0000256" key="8">
    <source>
        <dbReference type="ARBA" id="ARBA00022989"/>
    </source>
</evidence>
<keyword evidence="12" id="KW-1208">Phospholipid metabolism</keyword>
<dbReference type="EC" id="2.7.8.5" evidence="4"/>
<sequence>MRREDIPNLISVLRIFLTVPVVWALLEQRFDVALLLFVVAGVSDGLDGFLAKHYGWQSRLGGLLDPLADKVLLVSCYLTLAIMGLIPVALMLLVILRDLVIVTGALVYNFRIRELEAEPSLISKFNTLAQILLVLVVVLDRGLVALPQPVLQGMVWLVFVTTIASGVDYVWVWSRRARDYGSHD</sequence>
<dbReference type="Pfam" id="PF01066">
    <property type="entry name" value="CDP-OH_P_transf"/>
    <property type="match status" value="1"/>
</dbReference>
<dbReference type="PIRSF" id="PIRSF000847">
    <property type="entry name" value="Phos_ph_gly_syn"/>
    <property type="match status" value="1"/>
</dbReference>
<dbReference type="InterPro" id="IPR050324">
    <property type="entry name" value="CDP-alcohol_PTase-I"/>
</dbReference>
<dbReference type="GO" id="GO:0008444">
    <property type="term" value="F:CDP-diacylglycerol-glycerol-3-phosphate 3-phosphatidyltransferase activity"/>
    <property type="evidence" value="ECO:0007669"/>
    <property type="project" value="UniProtKB-EC"/>
</dbReference>
<comment type="pathway">
    <text evidence="2">Phospholipid metabolism; phosphatidylglycerol biosynthesis; phosphatidylglycerol from CDP-diacylglycerol: step 1/2.</text>
</comment>
<keyword evidence="8 14" id="KW-1133">Transmembrane helix</keyword>
<comment type="catalytic activity">
    <reaction evidence="13">
        <text>a CDP-1,2-diacyl-sn-glycerol + sn-glycerol 3-phosphate = a 1,2-diacyl-sn-glycero-3-phospho-(1'-sn-glycero-3'-phosphate) + CMP + H(+)</text>
        <dbReference type="Rhea" id="RHEA:12593"/>
        <dbReference type="ChEBI" id="CHEBI:15378"/>
        <dbReference type="ChEBI" id="CHEBI:57597"/>
        <dbReference type="ChEBI" id="CHEBI:58332"/>
        <dbReference type="ChEBI" id="CHEBI:60110"/>
        <dbReference type="ChEBI" id="CHEBI:60377"/>
        <dbReference type="EC" id="2.7.8.5"/>
    </reaction>
</comment>
<dbReference type="InterPro" id="IPR004570">
    <property type="entry name" value="Phosphatidylglycerol_P_synth"/>
</dbReference>
<evidence type="ECO:0000313" key="15">
    <source>
        <dbReference type="EMBL" id="HEB96153.1"/>
    </source>
</evidence>
<dbReference type="GO" id="GO:0046474">
    <property type="term" value="P:glycerophospholipid biosynthetic process"/>
    <property type="evidence" value="ECO:0007669"/>
    <property type="project" value="TreeGrafter"/>
</dbReference>
<dbReference type="GO" id="GO:0016020">
    <property type="term" value="C:membrane"/>
    <property type="evidence" value="ECO:0007669"/>
    <property type="project" value="UniProtKB-SubCell"/>
</dbReference>
<keyword evidence="11" id="KW-0594">Phospholipid biosynthesis</keyword>
<reference evidence="15" key="1">
    <citation type="journal article" date="2020" name="mSystems">
        <title>Genome- and Community-Level Interaction Insights into Carbon Utilization and Element Cycling Functions of Hydrothermarchaeota in Hydrothermal Sediment.</title>
        <authorList>
            <person name="Zhou Z."/>
            <person name="Liu Y."/>
            <person name="Xu W."/>
            <person name="Pan J."/>
            <person name="Luo Z.H."/>
            <person name="Li M."/>
        </authorList>
    </citation>
    <scope>NUCLEOTIDE SEQUENCE [LARGE SCALE GENOMIC DNA]</scope>
    <source>
        <strain evidence="15">HyVt-443</strain>
    </source>
</reference>
<evidence type="ECO:0000256" key="6">
    <source>
        <dbReference type="ARBA" id="ARBA00022516"/>
    </source>
</evidence>
<keyword evidence="6" id="KW-0444">Lipid biosynthesis</keyword>
<feature type="transmembrane region" description="Helical" evidence="14">
    <location>
        <begin position="151"/>
        <end position="172"/>
    </location>
</feature>
<gene>
    <name evidence="15" type="ORF">ENI96_06960</name>
</gene>
<dbReference type="PANTHER" id="PTHR14269">
    <property type="entry name" value="CDP-DIACYLGLYCEROL--GLYCEROL-3-PHOSPHATE 3-PHOSPHATIDYLTRANSFERASE-RELATED"/>
    <property type="match status" value="1"/>
</dbReference>
<keyword evidence="9" id="KW-0443">Lipid metabolism</keyword>
<evidence type="ECO:0000256" key="10">
    <source>
        <dbReference type="ARBA" id="ARBA00023136"/>
    </source>
</evidence>
<comment type="subcellular location">
    <subcellularLocation>
        <location evidence="1">Membrane</location>
        <topology evidence="1">Multi-pass membrane protein</topology>
    </subcellularLocation>
</comment>
<evidence type="ECO:0000256" key="1">
    <source>
        <dbReference type="ARBA" id="ARBA00004141"/>
    </source>
</evidence>
<proteinExistence type="inferred from homology"/>
<dbReference type="EMBL" id="DRKP01000076">
    <property type="protein sequence ID" value="HEB96153.1"/>
    <property type="molecule type" value="Genomic_DNA"/>
</dbReference>
<evidence type="ECO:0000256" key="2">
    <source>
        <dbReference type="ARBA" id="ARBA00005042"/>
    </source>
</evidence>
<evidence type="ECO:0000256" key="13">
    <source>
        <dbReference type="ARBA" id="ARBA00048586"/>
    </source>
</evidence>
<evidence type="ECO:0000256" key="11">
    <source>
        <dbReference type="ARBA" id="ARBA00023209"/>
    </source>
</evidence>
<dbReference type="Gene3D" id="1.20.120.1760">
    <property type="match status" value="1"/>
</dbReference>
<evidence type="ECO:0000256" key="9">
    <source>
        <dbReference type="ARBA" id="ARBA00023098"/>
    </source>
</evidence>